<feature type="signal peptide" evidence="1">
    <location>
        <begin position="1"/>
        <end position="19"/>
    </location>
</feature>
<evidence type="ECO:0000313" key="3">
    <source>
        <dbReference type="Proteomes" id="UP001597186"/>
    </source>
</evidence>
<reference evidence="3" key="1">
    <citation type="journal article" date="2019" name="Int. J. Syst. Evol. Microbiol.">
        <title>The Global Catalogue of Microorganisms (GCM) 10K type strain sequencing project: providing services to taxonomists for standard genome sequencing and annotation.</title>
        <authorList>
            <consortium name="The Broad Institute Genomics Platform"/>
            <consortium name="The Broad Institute Genome Sequencing Center for Infectious Disease"/>
            <person name="Wu L."/>
            <person name="Ma J."/>
        </authorList>
    </citation>
    <scope>NUCLEOTIDE SEQUENCE [LARGE SCALE GENOMIC DNA]</scope>
    <source>
        <strain evidence="3">CGMCC 1.12477</strain>
    </source>
</reference>
<protein>
    <submittedName>
        <fullName evidence="2">TraB/GumN family protein</fullName>
    </submittedName>
</protein>
<dbReference type="PANTHER" id="PTHR40590:SF1">
    <property type="entry name" value="CYTOPLASMIC PROTEIN"/>
    <property type="match status" value="1"/>
</dbReference>
<comment type="caution">
    <text evidence="2">The sequence shown here is derived from an EMBL/GenBank/DDBJ whole genome shotgun (WGS) entry which is preliminary data.</text>
</comment>
<keyword evidence="1" id="KW-0732">Signal</keyword>
<dbReference type="PANTHER" id="PTHR40590">
    <property type="entry name" value="CYTOPLASMIC PROTEIN-RELATED"/>
    <property type="match status" value="1"/>
</dbReference>
<dbReference type="InterPro" id="IPR002816">
    <property type="entry name" value="TraB/PrgY/GumN_fam"/>
</dbReference>
<dbReference type="CDD" id="cd14789">
    <property type="entry name" value="Tiki"/>
    <property type="match status" value="1"/>
</dbReference>
<gene>
    <name evidence="2" type="ORF">ACFTOW_01580</name>
</gene>
<dbReference type="InterPro" id="IPR047111">
    <property type="entry name" value="YbaP-like"/>
</dbReference>
<organism evidence="2 3">
    <name type="scientific">Lacimonas salitolerans</name>
    <dbReference type="NCBI Taxonomy" id="1323750"/>
    <lineage>
        <taxon>Bacteria</taxon>
        <taxon>Pseudomonadati</taxon>
        <taxon>Pseudomonadota</taxon>
        <taxon>Alphaproteobacteria</taxon>
        <taxon>Rhodobacterales</taxon>
        <taxon>Paracoccaceae</taxon>
        <taxon>Lacimonas</taxon>
    </lineage>
</organism>
<dbReference type="RefSeq" id="WP_379912399.1">
    <property type="nucleotide sequence ID" value="NZ_JBHUDD010000008.1"/>
</dbReference>
<feature type="chain" id="PRO_5046125993" evidence="1">
    <location>
        <begin position="20"/>
        <end position="326"/>
    </location>
</feature>
<name>A0ABW4E9V0_9RHOB</name>
<dbReference type="EMBL" id="JBHUDD010000008">
    <property type="protein sequence ID" value="MFD1508102.1"/>
    <property type="molecule type" value="Genomic_DNA"/>
</dbReference>
<proteinExistence type="predicted"/>
<dbReference type="Proteomes" id="UP001597186">
    <property type="component" value="Unassembled WGS sequence"/>
</dbReference>
<sequence>MRFLIGFLMFIGLTGPALAQCEGRDLIADLPADERSALDAAVAGTPYPQGLLWQATRGETRMVIFGTYHIRHDLTEAHLEALRPHLAAADVAFFEMNLADKALAQTAFASEPDLMFITDGPTLPDLLPEDEWQLFKRQMEARGFPGFMAAKMKPIWGTMMLGIGPCQAQSGAMQATGIDEALATAAADLDVPDRSLEDWRTVMTLTDAFDSDQQIEMLRLSFAFADQADDLQHTLLQRYLAGEVALIWEYSRKLSLEQGGPTAIEDFALFEDLLLTQRNTAWVDLLLDQPGDIFVAAGAAHLPGETGVLNLLEQEGFAIERLPFDP</sequence>
<keyword evidence="3" id="KW-1185">Reference proteome</keyword>
<dbReference type="Pfam" id="PF01963">
    <property type="entry name" value="TraB_PrgY_gumN"/>
    <property type="match status" value="1"/>
</dbReference>
<evidence type="ECO:0000313" key="2">
    <source>
        <dbReference type="EMBL" id="MFD1508102.1"/>
    </source>
</evidence>
<accession>A0ABW4E9V0</accession>
<evidence type="ECO:0000256" key="1">
    <source>
        <dbReference type="SAM" id="SignalP"/>
    </source>
</evidence>